<sequence length="569" mass="62292">MKTVRKSIILSIGFLCLSVSACKKDLIKMNDNPNGANPATINPNLVLSTVLTTAGMQMVNLGYQDMAGVMQHTQKDGWTTAHNEYDWAGSNSWSEYYDVLRNNQLVYNRGVALNSELHQGVALVMKSLLFGLITDLWGDAPYTHALQGQDGTPASTLPVFDAQQTIYTGILADLEKANTLLSKPKSAYSNPIDAADVYYQGDPVKWRKMANSLALRYYMRLSEKLPQIAKAGIEKMVADPAQYPLIMNVDGSEDATMSFPGNSNADSWPANVAYDSDSSNYRRLKMCSTFVKALQNLRDPRLGVWANKVQCFLLVDDTKPAGTGTVYKPVDTVVNGEQRKVRYISPDVLAAKGLTVNDINQDQNYVGLPPAISGPAVYNLSPDASQASRNPHVSWLNDIYKQPKGPLLKSRIISAAEVRFILAEAAAVKGWAAGDAETNYKAGIQASFNVWGVSGSTAAYLAQPAVKFNNTQEQIIVQKWIASWTAATEAWADYKRTGYPVLKAGPYAKGPVVPVRLYYMLEERNLNKANEEAAAGRLEVTTYSSFGANGANNSPWSKPWVLQGTGKPW</sequence>
<evidence type="ECO:0000313" key="3">
    <source>
        <dbReference type="Proteomes" id="UP000199310"/>
    </source>
</evidence>
<accession>A0A1I0S7S8</accession>
<dbReference type="STRING" id="29529.SAMN04488122_4457"/>
<dbReference type="SUPFAM" id="SSF48452">
    <property type="entry name" value="TPR-like"/>
    <property type="match status" value="1"/>
</dbReference>
<dbReference type="AlphaFoldDB" id="A0A1I0S7S8"/>
<reference evidence="3" key="1">
    <citation type="submission" date="2016-10" db="EMBL/GenBank/DDBJ databases">
        <authorList>
            <person name="Varghese N."/>
            <person name="Submissions S."/>
        </authorList>
    </citation>
    <scope>NUCLEOTIDE SEQUENCE [LARGE SCALE GENOMIC DNA]</scope>
    <source>
        <strain evidence="3">DSM 3695</strain>
    </source>
</reference>
<dbReference type="Proteomes" id="UP000199310">
    <property type="component" value="Unassembled WGS sequence"/>
</dbReference>
<feature type="chain" id="PRO_5011594570" evidence="1">
    <location>
        <begin position="22"/>
        <end position="569"/>
    </location>
</feature>
<organism evidence="2 3">
    <name type="scientific">Chitinophaga arvensicola</name>
    <dbReference type="NCBI Taxonomy" id="29529"/>
    <lineage>
        <taxon>Bacteria</taxon>
        <taxon>Pseudomonadati</taxon>
        <taxon>Bacteroidota</taxon>
        <taxon>Chitinophagia</taxon>
        <taxon>Chitinophagales</taxon>
        <taxon>Chitinophagaceae</taxon>
        <taxon>Chitinophaga</taxon>
    </lineage>
</organism>
<dbReference type="InterPro" id="IPR011990">
    <property type="entry name" value="TPR-like_helical_dom_sf"/>
</dbReference>
<name>A0A1I0S7S8_9BACT</name>
<dbReference type="Gene3D" id="1.25.40.390">
    <property type="match status" value="2"/>
</dbReference>
<keyword evidence="1" id="KW-0732">Signal</keyword>
<dbReference type="EMBL" id="FOJG01000002">
    <property type="protein sequence ID" value="SEW51711.1"/>
    <property type="molecule type" value="Genomic_DNA"/>
</dbReference>
<protein>
    <submittedName>
        <fullName evidence="2">Starch-binding associating with outer membrane</fullName>
    </submittedName>
</protein>
<dbReference type="InterPro" id="IPR041662">
    <property type="entry name" value="SusD-like_2"/>
</dbReference>
<gene>
    <name evidence="2" type="ORF">SAMN04488122_4457</name>
</gene>
<proteinExistence type="predicted"/>
<dbReference type="Pfam" id="PF12771">
    <property type="entry name" value="SusD-like_2"/>
    <property type="match status" value="1"/>
</dbReference>
<dbReference type="RefSeq" id="WP_089898160.1">
    <property type="nucleotide sequence ID" value="NZ_FOJG01000002.1"/>
</dbReference>
<dbReference type="PROSITE" id="PS51257">
    <property type="entry name" value="PROKAR_LIPOPROTEIN"/>
    <property type="match status" value="1"/>
</dbReference>
<keyword evidence="3" id="KW-1185">Reference proteome</keyword>
<feature type="signal peptide" evidence="1">
    <location>
        <begin position="1"/>
        <end position="21"/>
    </location>
</feature>
<evidence type="ECO:0000256" key="1">
    <source>
        <dbReference type="SAM" id="SignalP"/>
    </source>
</evidence>
<dbReference type="OrthoDB" id="9766256at2"/>
<evidence type="ECO:0000313" key="2">
    <source>
        <dbReference type="EMBL" id="SEW51711.1"/>
    </source>
</evidence>